<dbReference type="SMART" id="SM00874">
    <property type="entry name" value="B5"/>
    <property type="match status" value="1"/>
</dbReference>
<dbReference type="InterPro" id="IPR020825">
    <property type="entry name" value="Phe-tRNA_synthase-like_B3/B4"/>
</dbReference>
<evidence type="ECO:0000256" key="6">
    <source>
        <dbReference type="ARBA" id="ARBA00022598"/>
    </source>
</evidence>
<evidence type="ECO:0000259" key="17">
    <source>
        <dbReference type="PROSITE" id="PS50886"/>
    </source>
</evidence>
<evidence type="ECO:0000313" key="21">
    <source>
        <dbReference type="Proteomes" id="UP000183192"/>
    </source>
</evidence>
<evidence type="ECO:0000256" key="8">
    <source>
        <dbReference type="ARBA" id="ARBA00022741"/>
    </source>
</evidence>
<keyword evidence="11 16" id="KW-0694">RNA-binding</keyword>
<dbReference type="SUPFAM" id="SSF54991">
    <property type="entry name" value="Anticodon-binding domain of PheRS"/>
    <property type="match status" value="1"/>
</dbReference>
<dbReference type="SUPFAM" id="SSF50249">
    <property type="entry name" value="Nucleic acid-binding proteins"/>
    <property type="match status" value="1"/>
</dbReference>
<dbReference type="InterPro" id="IPR036690">
    <property type="entry name" value="Fdx_antiC-bd_sf"/>
</dbReference>
<dbReference type="Gene3D" id="2.40.50.140">
    <property type="entry name" value="Nucleic acid-binding proteins"/>
    <property type="match status" value="1"/>
</dbReference>
<feature type="domain" description="FDX-ACB" evidence="18">
    <location>
        <begin position="722"/>
        <end position="813"/>
    </location>
</feature>
<dbReference type="Gene3D" id="3.30.56.10">
    <property type="match status" value="2"/>
</dbReference>
<dbReference type="Gene3D" id="3.50.40.10">
    <property type="entry name" value="Phenylalanyl-trna Synthetase, Chain B, domain 3"/>
    <property type="match status" value="1"/>
</dbReference>
<dbReference type="InterPro" id="IPR012340">
    <property type="entry name" value="NA-bd_OB-fold"/>
</dbReference>
<keyword evidence="9 15" id="KW-0067">ATP-binding</keyword>
<evidence type="ECO:0000256" key="1">
    <source>
        <dbReference type="ARBA" id="ARBA00004496"/>
    </source>
</evidence>
<keyword evidence="5 16" id="KW-0820">tRNA-binding</keyword>
<dbReference type="PANTHER" id="PTHR10947">
    <property type="entry name" value="PHENYLALANYL-TRNA SYNTHETASE BETA CHAIN AND LEUCINE-RICH REPEAT-CONTAINING PROTEIN 47"/>
    <property type="match status" value="1"/>
</dbReference>
<dbReference type="GO" id="GO:0009328">
    <property type="term" value="C:phenylalanine-tRNA ligase complex"/>
    <property type="evidence" value="ECO:0007669"/>
    <property type="project" value="TreeGrafter"/>
</dbReference>
<dbReference type="PROSITE" id="PS51483">
    <property type="entry name" value="B5"/>
    <property type="match status" value="1"/>
</dbReference>
<keyword evidence="8 15" id="KW-0547">Nucleotide-binding</keyword>
<dbReference type="NCBIfam" id="NF045760">
    <property type="entry name" value="YtpR"/>
    <property type="match status" value="1"/>
</dbReference>
<evidence type="ECO:0000256" key="11">
    <source>
        <dbReference type="ARBA" id="ARBA00022884"/>
    </source>
</evidence>
<keyword evidence="4 15" id="KW-0963">Cytoplasm</keyword>
<evidence type="ECO:0000256" key="10">
    <source>
        <dbReference type="ARBA" id="ARBA00022842"/>
    </source>
</evidence>
<dbReference type="PANTHER" id="PTHR10947:SF0">
    <property type="entry name" value="PHENYLALANINE--TRNA LIGASE BETA SUBUNIT"/>
    <property type="match status" value="1"/>
</dbReference>
<evidence type="ECO:0000256" key="2">
    <source>
        <dbReference type="ARBA" id="ARBA00008653"/>
    </source>
</evidence>
<dbReference type="SUPFAM" id="SSF56037">
    <property type="entry name" value="PheT/TilS domain"/>
    <property type="match status" value="1"/>
</dbReference>
<dbReference type="AlphaFoldDB" id="A0A1J4T6F9"/>
<keyword evidence="10 15" id="KW-0460">Magnesium</keyword>
<reference evidence="20 21" key="1">
    <citation type="journal article" date="2016" name="Environ. Microbiol.">
        <title>Genomic resolution of a cold subsurface aquifer community provides metabolic insights for novel microbes adapted to high CO concentrations.</title>
        <authorList>
            <person name="Probst A.J."/>
            <person name="Castelle C.J."/>
            <person name="Singh A."/>
            <person name="Brown C.T."/>
            <person name="Anantharaman K."/>
            <person name="Sharon I."/>
            <person name="Hug L.A."/>
            <person name="Burstein D."/>
            <person name="Emerson J.B."/>
            <person name="Thomas B.C."/>
            <person name="Banfield J.F."/>
        </authorList>
    </citation>
    <scope>NUCLEOTIDE SEQUENCE [LARGE SCALE GENOMIC DNA]</scope>
    <source>
        <strain evidence="20">CG1_02_37_44</strain>
    </source>
</reference>
<feature type="domain" description="B5" evidence="19">
    <location>
        <begin position="416"/>
        <end position="493"/>
    </location>
</feature>
<evidence type="ECO:0000256" key="7">
    <source>
        <dbReference type="ARBA" id="ARBA00022723"/>
    </source>
</evidence>
<dbReference type="SMART" id="SM00896">
    <property type="entry name" value="FDX-ACB"/>
    <property type="match status" value="1"/>
</dbReference>
<feature type="binding site" evidence="15">
    <location>
        <position position="471"/>
    </location>
    <ligand>
        <name>Mg(2+)</name>
        <dbReference type="ChEBI" id="CHEBI:18420"/>
        <note>shared with alpha subunit</note>
    </ligand>
</feature>
<dbReference type="CDD" id="cd00769">
    <property type="entry name" value="PheRS_beta_core"/>
    <property type="match status" value="1"/>
</dbReference>
<dbReference type="STRING" id="1805146.AUJ27_04185"/>
<comment type="subcellular location">
    <subcellularLocation>
        <location evidence="1 15">Cytoplasm</location>
    </subcellularLocation>
</comment>
<evidence type="ECO:0000256" key="5">
    <source>
        <dbReference type="ARBA" id="ARBA00022555"/>
    </source>
</evidence>
<keyword evidence="6 15" id="KW-0436">Ligase</keyword>
<keyword evidence="13 15" id="KW-0030">Aminoacyl-tRNA synthetase</keyword>
<dbReference type="GO" id="GO:0004826">
    <property type="term" value="F:phenylalanine-tRNA ligase activity"/>
    <property type="evidence" value="ECO:0007669"/>
    <property type="project" value="UniProtKB-UniRule"/>
</dbReference>
<dbReference type="EMBL" id="MNUU01000079">
    <property type="protein sequence ID" value="OIO06437.1"/>
    <property type="molecule type" value="Genomic_DNA"/>
</dbReference>
<sequence length="815" mass="90948">MQISLNWFKDFVNIPKSITPEELGLRLTMHTVEIDGVKSQSDKYKNIVVGKILEIKKHPNADRLQLVKVDIGKIKLDIVCGAVNIKAGQFAPVALAGAILPNGIEIKEAAVRGEKSEGMLCAPDELGLGDDHSGILILDQPAKIGVNLSDYLNLKDIVFAIDNKSITHRPDLWSHYGLAREIAAFLNTKFKPFKYNNKLLKSAPKIELKAKVDDFTLCPRYMAVAMEGIVIAESPQWMKERLMAVGMRPINNIVDITNYVMLEMGQPLHAFDAAKIKQADGYKILVRRAKDGETMETLDSEARKLDSETLVITDGRQPLALAGVMGGLGSEINSTTKTIILESANFNFLSIRKTVQKLGLRTESSMRFEKALDPNLCELALARAVELIKKIIPRTKVISNLVDLSAVKAGGNKYGLNQGPIELDLNWLERRMGVIIDNKKIINILESLGFVVKASKEKLEVIVPTWRATRDISIPEDLLEEAARIYGYNKLAPAMPKIKMQKPCSSPERIYERKIKNILAGAGVLTEVYNYSFVGEDQLKKLNIDYTAHLKILNPIAAHQTMLRQSLAPNLINNIKTNQARHDLMALFEIGNVYFSTPGNIKKDAAGNGHLPYQERRIGIIFGGRETAAVFGKVKSVIGLLAESFNLTVKFNPSETIYNWADQQICAFIEIEGKIIGSIVKLDSRLQAGLGLKKEVAVAEINFNDFINAIMKKSNRGYKELDKYPQSARDLAFVVNAQILYNDIKKRIENFDKLIKAVELFDVYEGGQLGKDKKSLAFHITYQADRTLTSAEVDNLQQKLIKDLKEKFAAKIRDF</sequence>
<dbReference type="GO" id="GO:0000287">
    <property type="term" value="F:magnesium ion binding"/>
    <property type="evidence" value="ECO:0007669"/>
    <property type="project" value="UniProtKB-UniRule"/>
</dbReference>
<dbReference type="FunFam" id="3.30.70.380:FF:000001">
    <property type="entry name" value="Phenylalanine--tRNA ligase beta subunit"/>
    <property type="match status" value="1"/>
</dbReference>
<evidence type="ECO:0000256" key="14">
    <source>
        <dbReference type="ARBA" id="ARBA00049255"/>
    </source>
</evidence>
<evidence type="ECO:0000256" key="15">
    <source>
        <dbReference type="HAMAP-Rule" id="MF_00283"/>
    </source>
</evidence>
<dbReference type="InterPro" id="IPR041616">
    <property type="entry name" value="PheRS_beta_core"/>
</dbReference>
<dbReference type="FunFam" id="3.50.40.10:FF:000001">
    <property type="entry name" value="Phenylalanine--tRNA ligase beta subunit"/>
    <property type="match status" value="1"/>
</dbReference>
<dbReference type="GO" id="GO:0006432">
    <property type="term" value="P:phenylalanyl-tRNA aminoacylation"/>
    <property type="evidence" value="ECO:0007669"/>
    <property type="project" value="UniProtKB-UniRule"/>
</dbReference>
<dbReference type="Gene3D" id="3.30.930.10">
    <property type="entry name" value="Bira Bifunctional Protein, Domain 2"/>
    <property type="match status" value="1"/>
</dbReference>
<keyword evidence="12 15" id="KW-0648">Protein biosynthesis</keyword>
<evidence type="ECO:0000256" key="13">
    <source>
        <dbReference type="ARBA" id="ARBA00023146"/>
    </source>
</evidence>
<keyword evidence="7 15" id="KW-0479">Metal-binding</keyword>
<dbReference type="InterPro" id="IPR045864">
    <property type="entry name" value="aa-tRNA-synth_II/BPL/LPL"/>
</dbReference>
<dbReference type="InterPro" id="IPR005121">
    <property type="entry name" value="Fdx_antiC-bd"/>
</dbReference>
<dbReference type="Pfam" id="PF03147">
    <property type="entry name" value="FDX-ACB"/>
    <property type="match status" value="1"/>
</dbReference>
<evidence type="ECO:0000256" key="16">
    <source>
        <dbReference type="PROSITE-ProRule" id="PRU00209"/>
    </source>
</evidence>
<evidence type="ECO:0000256" key="4">
    <source>
        <dbReference type="ARBA" id="ARBA00022490"/>
    </source>
</evidence>
<comment type="catalytic activity">
    <reaction evidence="14 15">
        <text>tRNA(Phe) + L-phenylalanine + ATP = L-phenylalanyl-tRNA(Phe) + AMP + diphosphate + H(+)</text>
        <dbReference type="Rhea" id="RHEA:19413"/>
        <dbReference type="Rhea" id="RHEA-COMP:9668"/>
        <dbReference type="Rhea" id="RHEA-COMP:9699"/>
        <dbReference type="ChEBI" id="CHEBI:15378"/>
        <dbReference type="ChEBI" id="CHEBI:30616"/>
        <dbReference type="ChEBI" id="CHEBI:33019"/>
        <dbReference type="ChEBI" id="CHEBI:58095"/>
        <dbReference type="ChEBI" id="CHEBI:78442"/>
        <dbReference type="ChEBI" id="CHEBI:78531"/>
        <dbReference type="ChEBI" id="CHEBI:456215"/>
        <dbReference type="EC" id="6.1.1.20"/>
    </reaction>
</comment>
<evidence type="ECO:0000256" key="3">
    <source>
        <dbReference type="ARBA" id="ARBA00011209"/>
    </source>
</evidence>
<dbReference type="PROSITE" id="PS51447">
    <property type="entry name" value="FDX_ACB"/>
    <property type="match status" value="1"/>
</dbReference>
<comment type="cofactor">
    <cofactor evidence="15">
        <name>Mg(2+)</name>
        <dbReference type="ChEBI" id="CHEBI:18420"/>
    </cofactor>
    <text evidence="15">Binds 2 magnesium ions per tetramer.</text>
</comment>
<dbReference type="GO" id="GO:0005524">
    <property type="term" value="F:ATP binding"/>
    <property type="evidence" value="ECO:0007669"/>
    <property type="project" value="UniProtKB-UniRule"/>
</dbReference>
<name>A0A1J4T6F9_9BACT</name>
<dbReference type="PROSITE" id="PS50886">
    <property type="entry name" value="TRBD"/>
    <property type="match status" value="1"/>
</dbReference>
<comment type="similarity">
    <text evidence="2 15">Belongs to the phenylalanyl-tRNA synthetase beta subunit family. Type 1 subfamily.</text>
</comment>
<dbReference type="Gene3D" id="3.30.70.380">
    <property type="entry name" value="Ferrodoxin-fold anticodon-binding domain"/>
    <property type="match status" value="1"/>
</dbReference>
<dbReference type="Pfam" id="PF03483">
    <property type="entry name" value="B3_4"/>
    <property type="match status" value="1"/>
</dbReference>
<evidence type="ECO:0000313" key="20">
    <source>
        <dbReference type="EMBL" id="OIO06437.1"/>
    </source>
</evidence>
<feature type="domain" description="TRNA-binding" evidence="17">
    <location>
        <begin position="41"/>
        <end position="149"/>
    </location>
</feature>
<dbReference type="Pfam" id="PF03484">
    <property type="entry name" value="B5"/>
    <property type="match status" value="1"/>
</dbReference>
<comment type="caution">
    <text evidence="20">The sequence shown here is derived from an EMBL/GenBank/DDBJ whole genome shotgun (WGS) entry which is preliminary data.</text>
</comment>
<dbReference type="Pfam" id="PF17759">
    <property type="entry name" value="tRNA_synthFbeta"/>
    <property type="match status" value="1"/>
</dbReference>
<evidence type="ECO:0000256" key="9">
    <source>
        <dbReference type="ARBA" id="ARBA00022840"/>
    </source>
</evidence>
<proteinExistence type="inferred from homology"/>
<dbReference type="NCBIfam" id="TIGR00472">
    <property type="entry name" value="pheT_bact"/>
    <property type="match status" value="1"/>
</dbReference>
<dbReference type="HAMAP" id="MF_00283">
    <property type="entry name" value="Phe_tRNA_synth_beta1"/>
    <property type="match status" value="1"/>
</dbReference>
<evidence type="ECO:0000259" key="18">
    <source>
        <dbReference type="PROSITE" id="PS51447"/>
    </source>
</evidence>
<dbReference type="InterPro" id="IPR005147">
    <property type="entry name" value="tRNA_synthase_B5-dom"/>
</dbReference>
<organism evidence="20 21">
    <name type="scientific">Candidatus Falkowbacteria bacterium CG1_02_37_44</name>
    <dbReference type="NCBI Taxonomy" id="1805146"/>
    <lineage>
        <taxon>Bacteria</taxon>
        <taxon>Candidatus Falkowiibacteriota</taxon>
    </lineage>
</organism>
<dbReference type="EC" id="6.1.1.20" evidence="15"/>
<dbReference type="SUPFAM" id="SSF46955">
    <property type="entry name" value="Putative DNA-binding domain"/>
    <property type="match status" value="1"/>
</dbReference>
<dbReference type="InterPro" id="IPR033714">
    <property type="entry name" value="tRNA_bind_bactPheRS"/>
</dbReference>
<dbReference type="SUPFAM" id="SSF55681">
    <property type="entry name" value="Class II aaRS and biotin synthetases"/>
    <property type="match status" value="1"/>
</dbReference>
<accession>A0A1J4T6F9</accession>
<dbReference type="InterPro" id="IPR045060">
    <property type="entry name" value="Phe-tRNA-ligase_IIc_bsu"/>
</dbReference>
<dbReference type="InterPro" id="IPR009061">
    <property type="entry name" value="DNA-bd_dom_put_sf"/>
</dbReference>
<dbReference type="FunFam" id="2.40.50.140:FF:000045">
    <property type="entry name" value="Phenylalanine--tRNA ligase beta subunit"/>
    <property type="match status" value="1"/>
</dbReference>
<dbReference type="InterPro" id="IPR004532">
    <property type="entry name" value="Phe-tRNA-ligase_IIc_bsu_bact"/>
</dbReference>
<evidence type="ECO:0000259" key="19">
    <source>
        <dbReference type="PROSITE" id="PS51483"/>
    </source>
</evidence>
<feature type="binding site" evidence="15">
    <location>
        <position position="477"/>
    </location>
    <ligand>
        <name>Mg(2+)</name>
        <dbReference type="ChEBI" id="CHEBI:18420"/>
        <note>shared with alpha subunit</note>
    </ligand>
</feature>
<dbReference type="Proteomes" id="UP000183192">
    <property type="component" value="Unassembled WGS sequence"/>
</dbReference>
<dbReference type="CDD" id="cd02796">
    <property type="entry name" value="tRNA_bind_bactPheRS"/>
    <property type="match status" value="1"/>
</dbReference>
<comment type="subunit">
    <text evidence="3 15">Tetramer of two alpha and two beta subunits.</text>
</comment>
<gene>
    <name evidence="15" type="primary">pheT</name>
    <name evidence="20" type="ORF">AUJ27_04185</name>
</gene>
<feature type="binding site" evidence="15">
    <location>
        <position position="480"/>
    </location>
    <ligand>
        <name>Mg(2+)</name>
        <dbReference type="ChEBI" id="CHEBI:18420"/>
        <note>shared with alpha subunit</note>
    </ligand>
</feature>
<dbReference type="InterPro" id="IPR002547">
    <property type="entry name" value="tRNA-bd_dom"/>
</dbReference>
<evidence type="ECO:0000256" key="12">
    <source>
        <dbReference type="ARBA" id="ARBA00022917"/>
    </source>
</evidence>
<dbReference type="SMART" id="SM00873">
    <property type="entry name" value="B3_4"/>
    <property type="match status" value="1"/>
</dbReference>
<dbReference type="InterPro" id="IPR005146">
    <property type="entry name" value="B3/B4_tRNA-bd"/>
</dbReference>
<protein>
    <recommendedName>
        <fullName evidence="15">Phenylalanine--tRNA ligase beta subunit</fullName>
        <ecNumber evidence="15">6.1.1.20</ecNumber>
    </recommendedName>
    <alternativeName>
        <fullName evidence="15">Phenylalanyl-tRNA synthetase beta subunit</fullName>
        <shortName evidence="15">PheRS</shortName>
    </alternativeName>
</protein>
<dbReference type="GO" id="GO:0000049">
    <property type="term" value="F:tRNA binding"/>
    <property type="evidence" value="ECO:0007669"/>
    <property type="project" value="UniProtKB-UniRule"/>
</dbReference>
<feature type="binding site" evidence="15">
    <location>
        <position position="481"/>
    </location>
    <ligand>
        <name>Mg(2+)</name>
        <dbReference type="ChEBI" id="CHEBI:18420"/>
        <note>shared with alpha subunit</note>
    </ligand>
</feature>
<dbReference type="Pfam" id="PF01588">
    <property type="entry name" value="tRNA_bind"/>
    <property type="match status" value="1"/>
</dbReference>